<dbReference type="GO" id="GO:0005737">
    <property type="term" value="C:cytoplasm"/>
    <property type="evidence" value="ECO:0007669"/>
    <property type="project" value="UniProtKB-SubCell"/>
</dbReference>
<keyword evidence="2" id="KW-0963">Cytoplasm</keyword>
<dbReference type="InterPro" id="IPR039886">
    <property type="entry name" value="BTBD10/KCTD20"/>
</dbReference>
<reference evidence="6" key="1">
    <citation type="submission" date="2022-11" db="UniProtKB">
        <authorList>
            <consortium name="WormBaseParasite"/>
        </authorList>
    </citation>
    <scope>IDENTIFICATION</scope>
</reference>
<dbReference type="PANTHER" id="PTHR21637:SF0">
    <property type="entry name" value="AT10158P"/>
    <property type="match status" value="1"/>
</dbReference>
<dbReference type="Proteomes" id="UP000887540">
    <property type="component" value="Unplaced"/>
</dbReference>
<dbReference type="Gene3D" id="3.30.710.10">
    <property type="entry name" value="Potassium Channel Kv1.1, Chain A"/>
    <property type="match status" value="1"/>
</dbReference>
<proteinExistence type="predicted"/>
<dbReference type="InterPro" id="IPR011333">
    <property type="entry name" value="SKP1/BTB/POZ_sf"/>
</dbReference>
<dbReference type="Pfam" id="PF16017">
    <property type="entry name" value="BTB_3"/>
    <property type="match status" value="1"/>
</dbReference>
<dbReference type="InterPro" id="IPR039885">
    <property type="entry name" value="BTBD10/KCTD20_BTB/POZ"/>
</dbReference>
<comment type="subcellular location">
    <subcellularLocation>
        <location evidence="1">Cytoplasm</location>
    </subcellularLocation>
</comment>
<evidence type="ECO:0000256" key="3">
    <source>
        <dbReference type="SAM" id="MobiDB-lite"/>
    </source>
</evidence>
<dbReference type="PANTHER" id="PTHR21637">
    <property type="entry name" value="BTB/POZ DOMAIN-CONTAINING PROTEIN 10-RELATED"/>
    <property type="match status" value="1"/>
</dbReference>
<feature type="region of interest" description="Disordered" evidence="3">
    <location>
        <begin position="31"/>
        <end position="63"/>
    </location>
</feature>
<feature type="region of interest" description="Disordered" evidence="3">
    <location>
        <begin position="409"/>
        <end position="446"/>
    </location>
</feature>
<evidence type="ECO:0000313" key="5">
    <source>
        <dbReference type="Proteomes" id="UP000887540"/>
    </source>
</evidence>
<feature type="domain" description="BTB" evidence="4">
    <location>
        <begin position="120"/>
        <end position="231"/>
    </location>
</feature>
<dbReference type="InterPro" id="IPR000210">
    <property type="entry name" value="BTB/POZ_dom"/>
</dbReference>
<evidence type="ECO:0000259" key="4">
    <source>
        <dbReference type="SMART" id="SM00225"/>
    </source>
</evidence>
<sequence length="496" mass="55111">MIKLLSTEGSRLDHRALVPGSITTIRSSSSVEFLEGGASTSSSSTSSPEHQRRGPSGTKVPALHPALKHSNSIRKDPSCHRNQRSMSLGGSAHETLLSSIQQSHQLPTQTIELSRGENGDHVILLVENTRFIVNPTVLMAKHDTMLGRMFAVRGRASAGEGSDLVRPNERNEYEVADGLSANCFQAILDFYHHGYIRVPPTVSVAELREACDYLMIPFNDRTIKCQDLRGLLHELSNEGARSQFTTFLEDIILPQLVVSAEHGDRECHIVVLLDEDVVDWDDEYPPQMGEDNSQVVYSTSLYKFFKYAENRDVAKQVLKDRGLKKIRLGMEGYPTHKEKVKQRFNKAEVIYNYVQRPFLHCSWEKEEARSRHVDFACPIVKSKSNPSLASAASDPLPQPAPLQLNVVTDGQQQQQPYGGGNAHVGDVNAHANHNRPINHAGHNNNNLNQNRVNDFLLGVGGVHLAHQLAHQRGQPLRSPPVQVPSPEPAQDHHEGE</sequence>
<dbReference type="WBParaSite" id="ACRNAN_Path_914.g3512.t1">
    <property type="protein sequence ID" value="ACRNAN_Path_914.g3512.t1"/>
    <property type="gene ID" value="ACRNAN_Path_914.g3512"/>
</dbReference>
<evidence type="ECO:0000256" key="1">
    <source>
        <dbReference type="ARBA" id="ARBA00004496"/>
    </source>
</evidence>
<protein>
    <submittedName>
        <fullName evidence="6">BTB domain-containing protein</fullName>
    </submittedName>
</protein>
<evidence type="ECO:0000256" key="2">
    <source>
        <dbReference type="ARBA" id="ARBA00022490"/>
    </source>
</evidence>
<keyword evidence="5" id="KW-1185">Reference proteome</keyword>
<dbReference type="AlphaFoldDB" id="A0A914CDU9"/>
<name>A0A914CDU9_9BILA</name>
<dbReference type="GO" id="GO:0042327">
    <property type="term" value="P:positive regulation of phosphorylation"/>
    <property type="evidence" value="ECO:0007669"/>
    <property type="project" value="TreeGrafter"/>
</dbReference>
<evidence type="ECO:0000313" key="6">
    <source>
        <dbReference type="WBParaSite" id="ACRNAN_Path_914.g3512.t1"/>
    </source>
</evidence>
<dbReference type="SUPFAM" id="SSF54695">
    <property type="entry name" value="POZ domain"/>
    <property type="match status" value="1"/>
</dbReference>
<feature type="compositionally biased region" description="Pro residues" evidence="3">
    <location>
        <begin position="477"/>
        <end position="487"/>
    </location>
</feature>
<organism evidence="5 6">
    <name type="scientific">Acrobeloides nanus</name>
    <dbReference type="NCBI Taxonomy" id="290746"/>
    <lineage>
        <taxon>Eukaryota</taxon>
        <taxon>Metazoa</taxon>
        <taxon>Ecdysozoa</taxon>
        <taxon>Nematoda</taxon>
        <taxon>Chromadorea</taxon>
        <taxon>Rhabditida</taxon>
        <taxon>Tylenchina</taxon>
        <taxon>Cephalobomorpha</taxon>
        <taxon>Cephaloboidea</taxon>
        <taxon>Cephalobidae</taxon>
        <taxon>Acrobeloides</taxon>
    </lineage>
</organism>
<dbReference type="SMART" id="SM00225">
    <property type="entry name" value="BTB"/>
    <property type="match status" value="1"/>
</dbReference>
<accession>A0A914CDU9</accession>
<feature type="region of interest" description="Disordered" evidence="3">
    <location>
        <begin position="469"/>
        <end position="496"/>
    </location>
</feature>
<feature type="compositionally biased region" description="Low complexity" evidence="3">
    <location>
        <begin position="434"/>
        <end position="446"/>
    </location>
</feature>